<evidence type="ECO:0000259" key="2">
    <source>
        <dbReference type="Pfam" id="PF07584"/>
    </source>
</evidence>
<evidence type="ECO:0000313" key="4">
    <source>
        <dbReference type="Proteomes" id="UP000537126"/>
    </source>
</evidence>
<feature type="transmembrane region" description="Helical" evidence="1">
    <location>
        <begin position="654"/>
        <end position="676"/>
    </location>
</feature>
<feature type="domain" description="Aerotolerance regulator N-terminal" evidence="2">
    <location>
        <begin position="1"/>
        <end position="76"/>
    </location>
</feature>
<feature type="transmembrane region" description="Helical" evidence="1">
    <location>
        <begin position="6"/>
        <end position="24"/>
    </location>
</feature>
<dbReference type="PANTHER" id="PTHR37464:SF1">
    <property type="entry name" value="BLL2463 PROTEIN"/>
    <property type="match status" value="1"/>
</dbReference>
<evidence type="ECO:0000313" key="3">
    <source>
        <dbReference type="EMBL" id="NIK74634.1"/>
    </source>
</evidence>
<dbReference type="Pfam" id="PF07584">
    <property type="entry name" value="BatA"/>
    <property type="match status" value="1"/>
</dbReference>
<feature type="transmembrane region" description="Helical" evidence="1">
    <location>
        <begin position="56"/>
        <end position="74"/>
    </location>
</feature>
<proteinExistence type="predicted"/>
<protein>
    <recommendedName>
        <fullName evidence="2">Aerotolerance regulator N-terminal domain-containing protein</fullName>
    </recommendedName>
</protein>
<organism evidence="3 4">
    <name type="scientific">Thermonema lapsum</name>
    <dbReference type="NCBI Taxonomy" id="28195"/>
    <lineage>
        <taxon>Bacteria</taxon>
        <taxon>Pseudomonadati</taxon>
        <taxon>Bacteroidota</taxon>
        <taxon>Cytophagia</taxon>
        <taxon>Cytophagales</taxon>
        <taxon>Thermonemataceae</taxon>
        <taxon>Thermonema</taxon>
    </lineage>
</organism>
<dbReference type="InterPro" id="IPR011933">
    <property type="entry name" value="Double_TM_dom"/>
</dbReference>
<keyword evidence="1" id="KW-1133">Transmembrane helix</keyword>
<dbReference type="RefSeq" id="WP_166920594.1">
    <property type="nucleotide sequence ID" value="NZ_JAASRN010000004.1"/>
</dbReference>
<dbReference type="InterPro" id="IPR024163">
    <property type="entry name" value="Aerotolerance_reg_N"/>
</dbReference>
<dbReference type="EMBL" id="JAASRN010000004">
    <property type="protein sequence ID" value="NIK74634.1"/>
    <property type="molecule type" value="Genomic_DNA"/>
</dbReference>
<dbReference type="AlphaFoldDB" id="A0A846MSN2"/>
<name>A0A846MSN2_9BACT</name>
<gene>
    <name evidence="3" type="ORF">FHS56_002163</name>
</gene>
<keyword evidence="4" id="KW-1185">Reference proteome</keyword>
<dbReference type="PANTHER" id="PTHR37464">
    <property type="entry name" value="BLL2463 PROTEIN"/>
    <property type="match status" value="1"/>
</dbReference>
<dbReference type="InterPro" id="IPR029062">
    <property type="entry name" value="Class_I_gatase-like"/>
</dbReference>
<comment type="caution">
    <text evidence="3">The sequence shown here is derived from an EMBL/GenBank/DDBJ whole genome shotgun (WGS) entry which is preliminary data.</text>
</comment>
<keyword evidence="1" id="KW-0812">Transmembrane</keyword>
<accession>A0A846MSN2</accession>
<dbReference type="SUPFAM" id="SSF52317">
    <property type="entry name" value="Class I glutamine amidotransferase-like"/>
    <property type="match status" value="1"/>
</dbReference>
<evidence type="ECO:0000256" key="1">
    <source>
        <dbReference type="SAM" id="Phobius"/>
    </source>
</evidence>
<keyword evidence="1" id="KW-0472">Membrane</keyword>
<reference evidence="3 4" key="1">
    <citation type="submission" date="2020-03" db="EMBL/GenBank/DDBJ databases">
        <title>Genomic Encyclopedia of Type Strains, Phase IV (KMG-IV): sequencing the most valuable type-strain genomes for metagenomic binning, comparative biology and taxonomic classification.</title>
        <authorList>
            <person name="Goeker M."/>
        </authorList>
    </citation>
    <scope>NUCLEOTIDE SEQUENCE [LARGE SCALE GENOMIC DNA]</scope>
    <source>
        <strain evidence="3 4">DSM 5718</strain>
    </source>
</reference>
<dbReference type="NCBIfam" id="TIGR02226">
    <property type="entry name" value="two_anch"/>
    <property type="match status" value="1"/>
</dbReference>
<sequence length="677" mass="77037">MTFLNPSFLWALALLLVPLALHLFNLHRPRKVYFTNVQFLQQLETQTKSMRKLREWLILLCRMLFLAALVLAFARPVLPSKYAGNTQGQPLHSLYIDNSFSMQRPSLGSEVNLLTHAKEQATAFAQNIGQQGQFQLLSNAFDSRESQIYDAQELSKTLSSLSFSIYRPLLSDVLQRQEKLSRKRLPNASAHLFLFSDFQQNVSASLFKYPFQEDIHYHLVPLQAAPVANVSIDSVWLGAPFIQRNNTNILYFKLHNHSQREIQQLPVQLYVQERAVAGKSVNLAAGESRTFSVEFSTDDSGWLRGRLHIEDAPVTFDNDYYFSYNARRQLQVLYLHQSTQPNPYVVAAYKAEPQINLQYKALSTINEEELRNADLLLVEASNNLEGTAAERLRTFAEMGGSLAVIPTQGATLDFLQAWGIKLNPAPPLPPDSSLQLRPESLAHPLFEGVFSKKPLNATMPWARPLWICRNGDNILKMQNGEAFLSMYRLQGGKVYVFASPLLPQYTNLVKHALFVPILYRMAQTAPQKALLYAYRSNERSLLLPIGAQPTQDKPLHLRRHQEEWLLTPQRLGNRLRIDLPTESMQAGFYALTYDADTLALLAFNVPAEESAMETISIDSLRTLADTLPNVHIYESGEPQTVIQQYQAQFIATPLWKYFIIAALLFLLCEILIIRLWK</sequence>
<dbReference type="Proteomes" id="UP000537126">
    <property type="component" value="Unassembled WGS sequence"/>
</dbReference>